<dbReference type="EMBL" id="CADCXY010000002">
    <property type="protein sequence ID" value="CAB0150743.1"/>
    <property type="molecule type" value="Genomic_DNA"/>
</dbReference>
<evidence type="ECO:0000313" key="1">
    <source>
        <dbReference type="EMBL" id="CAB0150743.1"/>
    </source>
</evidence>
<evidence type="ECO:0000313" key="2">
    <source>
        <dbReference type="Proteomes" id="UP000481517"/>
    </source>
</evidence>
<dbReference type="Proteomes" id="UP000481517">
    <property type="component" value="Unassembled WGS sequence"/>
</dbReference>
<name>A0A6S6WL14_9GAMM</name>
<accession>A0A6S6WL14</accession>
<reference evidence="1 2" key="1">
    <citation type="submission" date="2020-02" db="EMBL/GenBank/DDBJ databases">
        <authorList>
            <person name="Rodrigo-Torres L."/>
            <person name="Arahal R. D."/>
            <person name="Lucena T."/>
        </authorList>
    </citation>
    <scope>NUCLEOTIDE SEQUENCE [LARGE SCALE GENOMIC DNA]</scope>
    <source>
        <strain evidence="1 2">CECT 9734</strain>
    </source>
</reference>
<gene>
    <name evidence="1" type="ORF">PSI9734_01184</name>
</gene>
<protein>
    <submittedName>
        <fullName evidence="1">Uncharacterized protein</fullName>
    </submittedName>
</protein>
<proteinExistence type="predicted"/>
<sequence length="31" mass="3470">MNDAYKGQVKLLLGDARPTALARRVRLTTLK</sequence>
<keyword evidence="2" id="KW-1185">Reference proteome</keyword>
<dbReference type="AlphaFoldDB" id="A0A6S6WL14"/>
<organism evidence="1 2">
    <name type="scientific">Pseudidiomarina piscicola</name>
    <dbReference type="NCBI Taxonomy" id="2614830"/>
    <lineage>
        <taxon>Bacteria</taxon>
        <taxon>Pseudomonadati</taxon>
        <taxon>Pseudomonadota</taxon>
        <taxon>Gammaproteobacteria</taxon>
        <taxon>Alteromonadales</taxon>
        <taxon>Idiomarinaceae</taxon>
        <taxon>Pseudidiomarina</taxon>
    </lineage>
</organism>